<sequence>MSELQILTISAASATFTLDCPNSGAGGHSSLLLRIGPPQRAKLENDLYNIVLLHLTREAI</sequence>
<comment type="caution">
    <text evidence="1">The sequence shown here is derived from an EMBL/GenBank/DDBJ whole genome shotgun (WGS) entry which is preliminary data.</text>
</comment>
<organism evidence="1 2">
    <name type="scientific">Saccharospirillum salsuginis</name>
    <dbReference type="NCBI Taxonomy" id="418750"/>
    <lineage>
        <taxon>Bacteria</taxon>
        <taxon>Pseudomonadati</taxon>
        <taxon>Pseudomonadota</taxon>
        <taxon>Gammaproteobacteria</taxon>
        <taxon>Oceanospirillales</taxon>
        <taxon>Saccharospirillaceae</taxon>
        <taxon>Saccharospirillum</taxon>
    </lineage>
</organism>
<protein>
    <submittedName>
        <fullName evidence="1">Uncharacterized protein</fullName>
    </submittedName>
</protein>
<dbReference type="Proteomes" id="UP000626148">
    <property type="component" value="Unassembled WGS sequence"/>
</dbReference>
<reference evidence="1" key="2">
    <citation type="submission" date="2020-09" db="EMBL/GenBank/DDBJ databases">
        <authorList>
            <person name="Sun Q."/>
            <person name="Kim S."/>
        </authorList>
    </citation>
    <scope>NUCLEOTIDE SEQUENCE</scope>
    <source>
        <strain evidence="1">KCTC 22169</strain>
    </source>
</reference>
<name>A0A918KAV8_9GAMM</name>
<evidence type="ECO:0000313" key="1">
    <source>
        <dbReference type="EMBL" id="GGX55444.1"/>
    </source>
</evidence>
<dbReference type="AlphaFoldDB" id="A0A918KAV8"/>
<keyword evidence="2" id="KW-1185">Reference proteome</keyword>
<reference evidence="1" key="1">
    <citation type="journal article" date="2014" name="Int. J. Syst. Evol. Microbiol.">
        <title>Complete genome sequence of Corynebacterium casei LMG S-19264T (=DSM 44701T), isolated from a smear-ripened cheese.</title>
        <authorList>
            <consortium name="US DOE Joint Genome Institute (JGI-PGF)"/>
            <person name="Walter F."/>
            <person name="Albersmeier A."/>
            <person name="Kalinowski J."/>
            <person name="Ruckert C."/>
        </authorList>
    </citation>
    <scope>NUCLEOTIDE SEQUENCE</scope>
    <source>
        <strain evidence="1">KCTC 22169</strain>
    </source>
</reference>
<accession>A0A918KAV8</accession>
<proteinExistence type="predicted"/>
<gene>
    <name evidence="1" type="ORF">GCM10007392_23910</name>
</gene>
<evidence type="ECO:0000313" key="2">
    <source>
        <dbReference type="Proteomes" id="UP000626148"/>
    </source>
</evidence>
<dbReference type="EMBL" id="BMXR01000005">
    <property type="protein sequence ID" value="GGX55444.1"/>
    <property type="molecule type" value="Genomic_DNA"/>
</dbReference>